<evidence type="ECO:0000313" key="1">
    <source>
        <dbReference type="EMBL" id="KAF4949317.1"/>
    </source>
</evidence>
<reference evidence="1" key="2">
    <citation type="submission" date="2020-05" db="EMBL/GenBank/DDBJ databases">
        <authorList>
            <person name="Kim H.-S."/>
            <person name="Proctor R.H."/>
            <person name="Brown D.W."/>
        </authorList>
    </citation>
    <scope>NUCLEOTIDE SEQUENCE</scope>
    <source>
        <strain evidence="1">NRRL 20472</strain>
    </source>
</reference>
<protein>
    <submittedName>
        <fullName evidence="1">Uncharacterized protein</fullName>
    </submittedName>
</protein>
<evidence type="ECO:0000313" key="2">
    <source>
        <dbReference type="Proteomes" id="UP000622797"/>
    </source>
</evidence>
<dbReference type="AlphaFoldDB" id="A0A8H4T168"/>
<dbReference type="Proteomes" id="UP000622797">
    <property type="component" value="Unassembled WGS sequence"/>
</dbReference>
<dbReference type="OrthoDB" id="4576521at2759"/>
<comment type="caution">
    <text evidence="1">The sequence shown here is derived from an EMBL/GenBank/DDBJ whole genome shotgun (WGS) entry which is preliminary data.</text>
</comment>
<proteinExistence type="predicted"/>
<keyword evidence="2" id="KW-1185">Reference proteome</keyword>
<organism evidence="1 2">
    <name type="scientific">Fusarium sarcochroum</name>
    <dbReference type="NCBI Taxonomy" id="1208366"/>
    <lineage>
        <taxon>Eukaryota</taxon>
        <taxon>Fungi</taxon>
        <taxon>Dikarya</taxon>
        <taxon>Ascomycota</taxon>
        <taxon>Pezizomycotina</taxon>
        <taxon>Sordariomycetes</taxon>
        <taxon>Hypocreomycetidae</taxon>
        <taxon>Hypocreales</taxon>
        <taxon>Nectriaceae</taxon>
        <taxon>Fusarium</taxon>
        <taxon>Fusarium lateritium species complex</taxon>
    </lineage>
</organism>
<accession>A0A8H4T168</accession>
<name>A0A8H4T168_9HYPO</name>
<dbReference type="EMBL" id="JABEXW010001014">
    <property type="protein sequence ID" value="KAF4949317.1"/>
    <property type="molecule type" value="Genomic_DNA"/>
</dbReference>
<sequence>MAMAAITKVVNGKVVSNTNQKPPRRWTNDYEEMRGDNEWAEDGYAVELIRSTGLQGTVKPLFMSLSEAEEVNYLIEVEDQYYLYSGETGSVKRIVGLTDLKDIVDFINETGAWYLETEDV</sequence>
<gene>
    <name evidence="1" type="ORF">FSARC_13524</name>
</gene>
<reference evidence="1" key="1">
    <citation type="journal article" date="2020" name="BMC Genomics">
        <title>Correction to: Identification and distribution of gene clusters required for synthesis of sphingolipid metabolism inhibitors in diverse species of the filamentous fungus Fusarium.</title>
        <authorList>
            <person name="Kim H.S."/>
            <person name="Lohmar J.M."/>
            <person name="Busman M."/>
            <person name="Brown D.W."/>
            <person name="Naumann T.A."/>
            <person name="Divon H.H."/>
            <person name="Lysoe E."/>
            <person name="Uhlig S."/>
            <person name="Proctor R.H."/>
        </authorList>
    </citation>
    <scope>NUCLEOTIDE SEQUENCE</scope>
    <source>
        <strain evidence="1">NRRL 20472</strain>
    </source>
</reference>